<proteinExistence type="predicted"/>
<protein>
    <recommendedName>
        <fullName evidence="3">Fimbrial protein</fullName>
    </recommendedName>
</protein>
<reference evidence="2" key="2">
    <citation type="submission" date="2020-02" db="EMBL/GenBank/DDBJ databases">
        <authorList>
            <consortium name="NCBI Pathogen Detection Project"/>
        </authorList>
    </citation>
    <scope>NUCLEOTIDE SEQUENCE</scope>
    <source>
        <strain evidence="2">1839</strain>
    </source>
</reference>
<evidence type="ECO:0008006" key="3">
    <source>
        <dbReference type="Google" id="ProtNLM"/>
    </source>
</evidence>
<dbReference type="EMBL" id="DAAYTU010000052">
    <property type="protein sequence ID" value="HAG5772937.1"/>
    <property type="molecule type" value="Genomic_DNA"/>
</dbReference>
<sequence length="402" mass="43776">MNNVFSFFNLLLCLIYVPTAAADYAFSGSSQYVTVDQTFNISDKDAVPGQWIKLGMVNMKTASTTPVETLTDCPSDLLCTGGGISLGYTGQANYLFYLIRTPITVNDDVGNKYQLTVAFPDKPPVIGVSEFNNMGGRKWDTIASLSAGASDFTSPKNSQDVLSSPVTWAQGWCGAISGCSSYQMASYPHTTSGMPYIYLKLPSNLSARSISFSNQAVLNMQMYIGKKQTGSTVESKKVYLYLSGTITVPQRCYIKVDKNNFDFGTVYSNNATGPTGRHAMTLTTDCYYAPDKTMQYLKMETVSGGMLTDGNKTYQIAADSSSQKALGIIFQINEMANCSNNVSAGKNVFNQEYLIRTISYQAHSTVTDTVNFSLCKYGVPAVSETGQKNIVLKLTSRWVTAS</sequence>
<comment type="caution">
    <text evidence="2">The sequence shown here is derived from an EMBL/GenBank/DDBJ whole genome shotgun (WGS) entry which is preliminary data.</text>
</comment>
<reference evidence="2" key="1">
    <citation type="journal article" date="2018" name="Genome Biol.">
        <title>SKESA: strategic k-mer extension for scrupulous assemblies.</title>
        <authorList>
            <person name="Souvorov A."/>
            <person name="Agarwala R."/>
            <person name="Lipman D.J."/>
        </authorList>
    </citation>
    <scope>NUCLEOTIDE SEQUENCE [LARGE SCALE GENOMIC DNA]</scope>
    <source>
        <strain evidence="2">1839</strain>
    </source>
</reference>
<feature type="chain" id="PRO_5027654103" description="Fimbrial protein" evidence="1">
    <location>
        <begin position="22"/>
        <end position="402"/>
    </location>
</feature>
<organism evidence="2">
    <name type="scientific">Escherichia coli</name>
    <dbReference type="NCBI Taxonomy" id="562"/>
    <lineage>
        <taxon>Bacteria</taxon>
        <taxon>Pseudomonadati</taxon>
        <taxon>Pseudomonadota</taxon>
        <taxon>Gammaproteobacteria</taxon>
        <taxon>Enterobacterales</taxon>
        <taxon>Enterobacteriaceae</taxon>
        <taxon>Escherichia</taxon>
    </lineage>
</organism>
<dbReference type="AlphaFoldDB" id="A0A765X9D8"/>
<gene>
    <name evidence="2" type="ORF">GGB84_004722</name>
</gene>
<accession>A0A765X9D8</accession>
<evidence type="ECO:0000256" key="1">
    <source>
        <dbReference type="SAM" id="SignalP"/>
    </source>
</evidence>
<evidence type="ECO:0000313" key="2">
    <source>
        <dbReference type="EMBL" id="HAG5772937.1"/>
    </source>
</evidence>
<keyword evidence="1" id="KW-0732">Signal</keyword>
<feature type="signal peptide" evidence="1">
    <location>
        <begin position="1"/>
        <end position="21"/>
    </location>
</feature>
<name>A0A765X9D8_ECOLX</name>